<dbReference type="Proteomes" id="UP000828941">
    <property type="component" value="Chromosome 4"/>
</dbReference>
<protein>
    <submittedName>
        <fullName evidence="1">Uncharacterized protein</fullName>
    </submittedName>
</protein>
<evidence type="ECO:0000313" key="1">
    <source>
        <dbReference type="EMBL" id="KAI4349073.1"/>
    </source>
</evidence>
<name>A0ACB9PL03_BAUVA</name>
<evidence type="ECO:0000313" key="2">
    <source>
        <dbReference type="Proteomes" id="UP000828941"/>
    </source>
</evidence>
<comment type="caution">
    <text evidence="1">The sequence shown here is derived from an EMBL/GenBank/DDBJ whole genome shotgun (WGS) entry which is preliminary data.</text>
</comment>
<dbReference type="EMBL" id="CM039429">
    <property type="protein sequence ID" value="KAI4349073.1"/>
    <property type="molecule type" value="Genomic_DNA"/>
</dbReference>
<organism evidence="1 2">
    <name type="scientific">Bauhinia variegata</name>
    <name type="common">Purple orchid tree</name>
    <name type="synonym">Phanera variegata</name>
    <dbReference type="NCBI Taxonomy" id="167791"/>
    <lineage>
        <taxon>Eukaryota</taxon>
        <taxon>Viridiplantae</taxon>
        <taxon>Streptophyta</taxon>
        <taxon>Embryophyta</taxon>
        <taxon>Tracheophyta</taxon>
        <taxon>Spermatophyta</taxon>
        <taxon>Magnoliopsida</taxon>
        <taxon>eudicotyledons</taxon>
        <taxon>Gunneridae</taxon>
        <taxon>Pentapetalae</taxon>
        <taxon>rosids</taxon>
        <taxon>fabids</taxon>
        <taxon>Fabales</taxon>
        <taxon>Fabaceae</taxon>
        <taxon>Cercidoideae</taxon>
        <taxon>Cercideae</taxon>
        <taxon>Bauhiniinae</taxon>
        <taxon>Bauhinia</taxon>
    </lineage>
</organism>
<gene>
    <name evidence="1" type="ORF">L6164_009715</name>
</gene>
<keyword evidence="2" id="KW-1185">Reference proteome</keyword>
<accession>A0ACB9PL03</accession>
<proteinExistence type="predicted"/>
<reference evidence="1 2" key="1">
    <citation type="journal article" date="2022" name="DNA Res.">
        <title>Chromosomal-level genome assembly of the orchid tree Bauhinia variegata (Leguminosae; Cercidoideae) supports the allotetraploid origin hypothesis of Bauhinia.</title>
        <authorList>
            <person name="Zhong Y."/>
            <person name="Chen Y."/>
            <person name="Zheng D."/>
            <person name="Pang J."/>
            <person name="Liu Y."/>
            <person name="Luo S."/>
            <person name="Meng S."/>
            <person name="Qian L."/>
            <person name="Wei D."/>
            <person name="Dai S."/>
            <person name="Zhou R."/>
        </authorList>
    </citation>
    <scope>NUCLEOTIDE SEQUENCE [LARGE SCALE GENOMIC DNA]</scope>
    <source>
        <strain evidence="1">BV-YZ2020</strain>
    </source>
</reference>
<sequence length="177" mass="20109">MWVIKARGSYRKEETEKLLLENGFEERVKGRGVLIRDWAPQLLILSHRAIGAFLTHCGWNSTLEGICAGVPLITFPLFAEQFYNEKVVLQILETGVKVGGEKVQYIGQEEKNGVQVKKENVKEAIEKVMGQGEEKEKRRARARHYAKMAEKAIEKGGSSYHNMSVLIEDIKQKLNHS</sequence>